<dbReference type="EMBL" id="CM016762">
    <property type="protein sequence ID" value="TMS38377.1"/>
    <property type="molecule type" value="Genomic_DNA"/>
</dbReference>
<protein>
    <submittedName>
        <fullName evidence="1">Uncharacterized protein</fullName>
    </submittedName>
</protein>
<organism evidence="1 2">
    <name type="scientific">Steinernema carpocapsae</name>
    <name type="common">Entomopathogenic nematode</name>
    <dbReference type="NCBI Taxonomy" id="34508"/>
    <lineage>
        <taxon>Eukaryota</taxon>
        <taxon>Metazoa</taxon>
        <taxon>Ecdysozoa</taxon>
        <taxon>Nematoda</taxon>
        <taxon>Chromadorea</taxon>
        <taxon>Rhabditida</taxon>
        <taxon>Tylenchina</taxon>
        <taxon>Panagrolaimomorpha</taxon>
        <taxon>Strongyloidoidea</taxon>
        <taxon>Steinernematidae</taxon>
        <taxon>Steinernema</taxon>
    </lineage>
</organism>
<gene>
    <name evidence="1" type="ORF">L596_005116</name>
</gene>
<dbReference type="Proteomes" id="UP000298663">
    <property type="component" value="Chromosome X"/>
</dbReference>
<reference evidence="1 2" key="2">
    <citation type="journal article" date="2019" name="G3 (Bethesda)">
        <title>Hybrid Assembly of the Genome of the Entomopathogenic Nematode Steinernema carpocapsae Identifies the X-Chromosome.</title>
        <authorList>
            <person name="Serra L."/>
            <person name="Macchietto M."/>
            <person name="Macias-Munoz A."/>
            <person name="McGill C.J."/>
            <person name="Rodriguez I.M."/>
            <person name="Rodriguez B."/>
            <person name="Murad R."/>
            <person name="Mortazavi A."/>
        </authorList>
    </citation>
    <scope>NUCLEOTIDE SEQUENCE [LARGE SCALE GENOMIC DNA]</scope>
    <source>
        <strain evidence="1 2">ALL</strain>
    </source>
</reference>
<comment type="caution">
    <text evidence="1">The sequence shown here is derived from an EMBL/GenBank/DDBJ whole genome shotgun (WGS) entry which is preliminary data.</text>
</comment>
<evidence type="ECO:0000313" key="2">
    <source>
        <dbReference type="Proteomes" id="UP000298663"/>
    </source>
</evidence>
<accession>A0A4U8V1K3</accession>
<keyword evidence="2" id="KW-1185">Reference proteome</keyword>
<reference evidence="1 2" key="1">
    <citation type="journal article" date="2015" name="Genome Biol.">
        <title>Comparative genomics of Steinernema reveals deeply conserved gene regulatory networks.</title>
        <authorList>
            <person name="Dillman A.R."/>
            <person name="Macchietto M."/>
            <person name="Porter C.F."/>
            <person name="Rogers A."/>
            <person name="Williams B."/>
            <person name="Antoshechkin I."/>
            <person name="Lee M.M."/>
            <person name="Goodwin Z."/>
            <person name="Lu X."/>
            <person name="Lewis E.E."/>
            <person name="Goodrich-Blair H."/>
            <person name="Stock S.P."/>
            <person name="Adams B.J."/>
            <person name="Sternberg P.W."/>
            <person name="Mortazavi A."/>
        </authorList>
    </citation>
    <scope>NUCLEOTIDE SEQUENCE [LARGE SCALE GENOMIC DNA]</scope>
    <source>
        <strain evidence="1 2">ALL</strain>
    </source>
</reference>
<proteinExistence type="predicted"/>
<evidence type="ECO:0000313" key="1">
    <source>
        <dbReference type="EMBL" id="TMS38377.1"/>
    </source>
</evidence>
<sequence length="110" mass="12192">MASKNVSAPRRIIRSTFSVDQLFVPHLAASSPSFGHACINQAPETLAADNWQVSSNFIRSLSVAFGLHSSGGRLHFDLDFYDLRERGPRKYTLTARPGPPALRHMKIATR</sequence>
<name>A0A4U8V1K3_STECR</name>
<dbReference type="AlphaFoldDB" id="A0A4U8V1K3"/>
<dbReference type="EMBL" id="AZBU02000001">
    <property type="protein sequence ID" value="TMS38377.1"/>
    <property type="molecule type" value="Genomic_DNA"/>
</dbReference>